<feature type="compositionally biased region" description="Basic and acidic residues" evidence="1">
    <location>
        <begin position="127"/>
        <end position="136"/>
    </location>
</feature>
<feature type="compositionally biased region" description="Basic residues" evidence="1">
    <location>
        <begin position="148"/>
        <end position="160"/>
    </location>
</feature>
<reference evidence="2" key="1">
    <citation type="submission" date="2020-02" db="EMBL/GenBank/DDBJ databases">
        <authorList>
            <person name="Meier V. D."/>
        </authorList>
    </citation>
    <scope>NUCLEOTIDE SEQUENCE</scope>
    <source>
        <strain evidence="2">AVDCRST_MAG53</strain>
    </source>
</reference>
<dbReference type="AlphaFoldDB" id="A0A6J4SA90"/>
<protein>
    <submittedName>
        <fullName evidence="2">Uncharacterized protein</fullName>
    </submittedName>
</protein>
<feature type="compositionally biased region" description="Basic and acidic residues" evidence="1">
    <location>
        <begin position="35"/>
        <end position="63"/>
    </location>
</feature>
<feature type="compositionally biased region" description="Basic residues" evidence="1">
    <location>
        <begin position="1"/>
        <end position="12"/>
    </location>
</feature>
<dbReference type="EMBL" id="CADCVR010000050">
    <property type="protein sequence ID" value="CAA9493532.1"/>
    <property type="molecule type" value="Genomic_DNA"/>
</dbReference>
<sequence length="160" mass="17896">EPSRRSAARAARRPAGGGGTCAGDRPRRARRGVQPHREEDDVHRVQRSAEHRRSRSSRRDPRADPPAARPWPVRGAGARPPRGGLRREHPRLPEGGGVQRPGLRGARRRARDAARARRLPAAAVEAQPRRGFERRRPTARPAEQLRPRATRRRAGPVRNV</sequence>
<accession>A0A6J4SA90</accession>
<feature type="non-terminal residue" evidence="2">
    <location>
        <position position="160"/>
    </location>
</feature>
<feature type="non-terminal residue" evidence="2">
    <location>
        <position position="1"/>
    </location>
</feature>
<feature type="compositionally biased region" description="Low complexity" evidence="1">
    <location>
        <begin position="70"/>
        <end position="83"/>
    </location>
</feature>
<feature type="region of interest" description="Disordered" evidence="1">
    <location>
        <begin position="1"/>
        <end position="160"/>
    </location>
</feature>
<gene>
    <name evidence="2" type="ORF">AVDCRST_MAG53-1665</name>
</gene>
<evidence type="ECO:0000313" key="2">
    <source>
        <dbReference type="EMBL" id="CAA9493532.1"/>
    </source>
</evidence>
<evidence type="ECO:0000256" key="1">
    <source>
        <dbReference type="SAM" id="MobiDB-lite"/>
    </source>
</evidence>
<proteinExistence type="predicted"/>
<name>A0A6J4SA90_9ACTN</name>
<organism evidence="2">
    <name type="scientific">uncultured Solirubrobacteraceae bacterium</name>
    <dbReference type="NCBI Taxonomy" id="1162706"/>
    <lineage>
        <taxon>Bacteria</taxon>
        <taxon>Bacillati</taxon>
        <taxon>Actinomycetota</taxon>
        <taxon>Thermoleophilia</taxon>
        <taxon>Solirubrobacterales</taxon>
        <taxon>Solirubrobacteraceae</taxon>
        <taxon>environmental samples</taxon>
    </lineage>
</organism>